<reference evidence="2" key="1">
    <citation type="submission" date="2021-08" db="EMBL/GenBank/DDBJ databases">
        <title>Flavobacterium sp. strain CC-SYL302.</title>
        <authorList>
            <person name="Lin S.-Y."/>
            <person name="Lee T.-H."/>
            <person name="Young C.-C."/>
        </authorList>
    </citation>
    <scope>NUCLEOTIDE SEQUENCE</scope>
    <source>
        <strain evidence="2">CC-SYL302</strain>
    </source>
</reference>
<dbReference type="InterPro" id="IPR001173">
    <property type="entry name" value="Glyco_trans_2-like"/>
</dbReference>
<accession>A0ABY6LZD1</accession>
<gene>
    <name evidence="2" type="ORF">K5I29_10425</name>
</gene>
<evidence type="ECO:0000259" key="1">
    <source>
        <dbReference type="Pfam" id="PF00535"/>
    </source>
</evidence>
<evidence type="ECO:0000313" key="3">
    <source>
        <dbReference type="Proteomes" id="UP001163328"/>
    </source>
</evidence>
<keyword evidence="3" id="KW-1185">Reference proteome</keyword>
<dbReference type="RefSeq" id="WP_264433148.1">
    <property type="nucleotide sequence ID" value="NZ_CP081495.1"/>
</dbReference>
<dbReference type="SUPFAM" id="SSF53448">
    <property type="entry name" value="Nucleotide-diphospho-sugar transferases"/>
    <property type="match status" value="1"/>
</dbReference>
<dbReference type="EMBL" id="CP081495">
    <property type="protein sequence ID" value="UYW00912.1"/>
    <property type="molecule type" value="Genomic_DNA"/>
</dbReference>
<feature type="domain" description="Glycosyltransferase 2-like" evidence="1">
    <location>
        <begin position="7"/>
        <end position="140"/>
    </location>
</feature>
<name>A0ABY6LZD1_9FLAO</name>
<dbReference type="Pfam" id="PF00535">
    <property type="entry name" value="Glycos_transf_2"/>
    <property type="match status" value="1"/>
</dbReference>
<organism evidence="2 3">
    <name type="scientific">Flavobacterium agricola</name>
    <dbReference type="NCBI Taxonomy" id="2870839"/>
    <lineage>
        <taxon>Bacteria</taxon>
        <taxon>Pseudomonadati</taxon>
        <taxon>Bacteroidota</taxon>
        <taxon>Flavobacteriia</taxon>
        <taxon>Flavobacteriales</taxon>
        <taxon>Flavobacteriaceae</taxon>
        <taxon>Flavobacterium</taxon>
    </lineage>
</organism>
<dbReference type="PANTHER" id="PTHR22916:SF3">
    <property type="entry name" value="UDP-GLCNAC:BETAGAL BETA-1,3-N-ACETYLGLUCOSAMINYLTRANSFERASE-LIKE PROTEIN 1"/>
    <property type="match status" value="1"/>
</dbReference>
<dbReference type="Proteomes" id="UP001163328">
    <property type="component" value="Chromosome"/>
</dbReference>
<evidence type="ECO:0000313" key="2">
    <source>
        <dbReference type="EMBL" id="UYW00912.1"/>
    </source>
</evidence>
<protein>
    <submittedName>
        <fullName evidence="2">Glycosyltransferase</fullName>
    </submittedName>
</protein>
<dbReference type="CDD" id="cd00761">
    <property type="entry name" value="Glyco_tranf_GTA_type"/>
    <property type="match status" value="1"/>
</dbReference>
<dbReference type="Gene3D" id="3.90.550.10">
    <property type="entry name" value="Spore Coat Polysaccharide Biosynthesis Protein SpsA, Chain A"/>
    <property type="match status" value="1"/>
</dbReference>
<dbReference type="InterPro" id="IPR029044">
    <property type="entry name" value="Nucleotide-diphossugar_trans"/>
</dbReference>
<dbReference type="PANTHER" id="PTHR22916">
    <property type="entry name" value="GLYCOSYLTRANSFERASE"/>
    <property type="match status" value="1"/>
</dbReference>
<sequence length="251" mass="29077">MKSGLVSIITPTFNSEKYILETIQSVIKQTYSNWEMIIVDDCSTDSTFSLLTLQAELEPRIKVLKLAKNSGAGVARQLALDNSNGNYIAFLDSDDMWKPEKLQVQIDFLKTNNLAITFSGYELIDEKSNPLRKLILPKKQVTYKELFYCNWIGNLTGIYDVTKIGKIPISTFRKRQDWIMWLEVLKIEKVAFSTPNNLAYYRIRKDSISASKLQLLKSNYLVYYNYHKQNVVSSFFSMLVFLYNQLIVKKN</sequence>
<proteinExistence type="predicted"/>